<accession>A0A151P4K2</accession>
<proteinExistence type="predicted"/>
<organism evidence="2 3">
    <name type="scientific">Alligator mississippiensis</name>
    <name type="common">American alligator</name>
    <dbReference type="NCBI Taxonomy" id="8496"/>
    <lineage>
        <taxon>Eukaryota</taxon>
        <taxon>Metazoa</taxon>
        <taxon>Chordata</taxon>
        <taxon>Craniata</taxon>
        <taxon>Vertebrata</taxon>
        <taxon>Euteleostomi</taxon>
        <taxon>Archelosauria</taxon>
        <taxon>Archosauria</taxon>
        <taxon>Crocodylia</taxon>
        <taxon>Alligatoridae</taxon>
        <taxon>Alligatorinae</taxon>
        <taxon>Alligator</taxon>
    </lineage>
</organism>
<dbReference type="Proteomes" id="UP000050525">
    <property type="component" value="Unassembled WGS sequence"/>
</dbReference>
<feature type="compositionally biased region" description="Low complexity" evidence="1">
    <location>
        <begin position="71"/>
        <end position="83"/>
    </location>
</feature>
<gene>
    <name evidence="2" type="ORF">Y1Q_0006874</name>
</gene>
<sequence>MKKSRSILAVTPDEKPREAPESGCCSRSYTSSSLLGAELRRSRRRLSCSLQVPSWKPMERSRSPEPNGMARPTTLPLRIPPRISITHAEPDR</sequence>
<evidence type="ECO:0000313" key="2">
    <source>
        <dbReference type="EMBL" id="KYO43976.1"/>
    </source>
</evidence>
<protein>
    <submittedName>
        <fullName evidence="2">Uncharacterized protein</fullName>
    </submittedName>
</protein>
<keyword evidence="3" id="KW-1185">Reference proteome</keyword>
<feature type="region of interest" description="Disordered" evidence="1">
    <location>
        <begin position="1"/>
        <end position="30"/>
    </location>
</feature>
<dbReference type="EMBL" id="AKHW03001026">
    <property type="protein sequence ID" value="KYO43976.1"/>
    <property type="molecule type" value="Genomic_DNA"/>
</dbReference>
<comment type="caution">
    <text evidence="2">The sequence shown here is derived from an EMBL/GenBank/DDBJ whole genome shotgun (WGS) entry which is preliminary data.</text>
</comment>
<feature type="region of interest" description="Disordered" evidence="1">
    <location>
        <begin position="52"/>
        <end position="92"/>
    </location>
</feature>
<reference evidence="2 3" key="1">
    <citation type="journal article" date="2012" name="Genome Biol.">
        <title>Sequencing three crocodilian genomes to illuminate the evolution of archosaurs and amniotes.</title>
        <authorList>
            <person name="St John J.A."/>
            <person name="Braun E.L."/>
            <person name="Isberg S.R."/>
            <person name="Miles L.G."/>
            <person name="Chong A.Y."/>
            <person name="Gongora J."/>
            <person name="Dalzell P."/>
            <person name="Moran C."/>
            <person name="Bed'hom B."/>
            <person name="Abzhanov A."/>
            <person name="Burgess S.C."/>
            <person name="Cooksey A.M."/>
            <person name="Castoe T.A."/>
            <person name="Crawford N.G."/>
            <person name="Densmore L.D."/>
            <person name="Drew J.C."/>
            <person name="Edwards S.V."/>
            <person name="Faircloth B.C."/>
            <person name="Fujita M.K."/>
            <person name="Greenwold M.J."/>
            <person name="Hoffmann F.G."/>
            <person name="Howard J.M."/>
            <person name="Iguchi T."/>
            <person name="Janes D.E."/>
            <person name="Khan S.Y."/>
            <person name="Kohno S."/>
            <person name="de Koning A.J."/>
            <person name="Lance S.L."/>
            <person name="McCarthy F.M."/>
            <person name="McCormack J.E."/>
            <person name="Merchant M.E."/>
            <person name="Peterson D.G."/>
            <person name="Pollock D.D."/>
            <person name="Pourmand N."/>
            <person name="Raney B.J."/>
            <person name="Roessler K.A."/>
            <person name="Sanford J.R."/>
            <person name="Sawyer R.H."/>
            <person name="Schmidt C.J."/>
            <person name="Triplett E.W."/>
            <person name="Tuberville T.D."/>
            <person name="Venegas-Anaya M."/>
            <person name="Howard J.T."/>
            <person name="Jarvis E.D."/>
            <person name="Guillette L.J.Jr."/>
            <person name="Glenn T.C."/>
            <person name="Green R.E."/>
            <person name="Ray D.A."/>
        </authorList>
    </citation>
    <scope>NUCLEOTIDE SEQUENCE [LARGE SCALE GENOMIC DNA]</scope>
    <source>
        <strain evidence="2">KSC_2009_1</strain>
    </source>
</reference>
<name>A0A151P4K2_ALLMI</name>
<evidence type="ECO:0000256" key="1">
    <source>
        <dbReference type="SAM" id="MobiDB-lite"/>
    </source>
</evidence>
<dbReference type="AlphaFoldDB" id="A0A151P4K2"/>
<evidence type="ECO:0000313" key="3">
    <source>
        <dbReference type="Proteomes" id="UP000050525"/>
    </source>
</evidence>